<dbReference type="EMBL" id="JACHNU010000002">
    <property type="protein sequence ID" value="MBB4662817.1"/>
    <property type="molecule type" value="Genomic_DNA"/>
</dbReference>
<dbReference type="PANTHER" id="PTHR43320">
    <property type="entry name" value="SUGAR KINASE"/>
    <property type="match status" value="1"/>
</dbReference>
<dbReference type="Gene3D" id="3.40.1190.20">
    <property type="match status" value="1"/>
</dbReference>
<dbReference type="InterPro" id="IPR029056">
    <property type="entry name" value="Ribokinase-like"/>
</dbReference>
<evidence type="ECO:0000259" key="4">
    <source>
        <dbReference type="Pfam" id="PF00294"/>
    </source>
</evidence>
<dbReference type="SUPFAM" id="SSF53613">
    <property type="entry name" value="Ribokinase-like"/>
    <property type="match status" value="1"/>
</dbReference>
<keyword evidence="2 5" id="KW-0808">Transferase</keyword>
<dbReference type="RefSeq" id="WP_183342292.1">
    <property type="nucleotide sequence ID" value="NZ_JACHNU010000002.1"/>
</dbReference>
<dbReference type="InterPro" id="IPR002173">
    <property type="entry name" value="Carboh/pur_kinase_PfkB_CS"/>
</dbReference>
<dbReference type="GO" id="GO:0008673">
    <property type="term" value="F:2-dehydro-3-deoxygluconokinase activity"/>
    <property type="evidence" value="ECO:0007669"/>
    <property type="project" value="UniProtKB-EC"/>
</dbReference>
<comment type="caution">
    <text evidence="5">The sequence shown here is derived from an EMBL/GenBank/DDBJ whole genome shotgun (WGS) entry which is preliminary data.</text>
</comment>
<protein>
    <submittedName>
        <fullName evidence="5">2-dehydro-3-deoxygluconokinase</fullName>
        <ecNumber evidence="5">2.7.1.45</ecNumber>
    </submittedName>
</protein>
<gene>
    <name evidence="5" type="ORF">BDZ31_002403</name>
</gene>
<dbReference type="InterPro" id="IPR052700">
    <property type="entry name" value="Carb_kinase_PfkB-like"/>
</dbReference>
<evidence type="ECO:0000313" key="5">
    <source>
        <dbReference type="EMBL" id="MBB4662817.1"/>
    </source>
</evidence>
<dbReference type="Pfam" id="PF00294">
    <property type="entry name" value="PfkB"/>
    <property type="match status" value="1"/>
</dbReference>
<keyword evidence="3 5" id="KW-0418">Kinase</keyword>
<accession>A0A840ICZ8</accession>
<name>A0A840ICZ8_9ACTN</name>
<evidence type="ECO:0000256" key="1">
    <source>
        <dbReference type="ARBA" id="ARBA00010688"/>
    </source>
</evidence>
<evidence type="ECO:0000313" key="6">
    <source>
        <dbReference type="Proteomes" id="UP000585272"/>
    </source>
</evidence>
<comment type="similarity">
    <text evidence="1">Belongs to the carbohydrate kinase PfkB family.</text>
</comment>
<dbReference type="PROSITE" id="PS00584">
    <property type="entry name" value="PFKB_KINASES_2"/>
    <property type="match status" value="1"/>
</dbReference>
<dbReference type="InterPro" id="IPR011611">
    <property type="entry name" value="PfkB_dom"/>
</dbReference>
<feature type="domain" description="Carbohydrate kinase PfkB" evidence="4">
    <location>
        <begin position="5"/>
        <end position="302"/>
    </location>
</feature>
<dbReference type="CDD" id="cd01166">
    <property type="entry name" value="KdgK"/>
    <property type="match status" value="1"/>
</dbReference>
<dbReference type="PANTHER" id="PTHR43320:SF2">
    <property type="entry name" value="2-DEHYDRO-3-DEOXYGLUCONOKINASE_2-DEHYDRO-3-DEOXYGALACTONOKINASE"/>
    <property type="match status" value="1"/>
</dbReference>
<dbReference type="EC" id="2.7.1.45" evidence="5"/>
<sequence length="318" mass="32625">MSAPEIVTFGEAMGLFLADAGTPLAHARRFTRTLAGAELNTAVALARLGHAVAFAGRVGDDPFGDDVRATLRAEGVDAGALRVDPSAPTGLLTRDQHGERRLRVVYHRAGAAGSRLTAGDLAALPIEQARALHVTGITPALGPTARAATLAAVERARAAGVPVSFDPNFRARLWSAEEAAKVLRPLALAADLVLAGEEEACWLSGCDDAAAAATWFLRRGARAVAVKRGARGAWVADGERALAIAARPVALPVDPVGAGDAFDAGFLSAWLREQPLERCGAVAAAVGAACVQSAGDLAGLPTGAELAALLDDETEVDR</sequence>
<evidence type="ECO:0000256" key="2">
    <source>
        <dbReference type="ARBA" id="ARBA00022679"/>
    </source>
</evidence>
<dbReference type="Proteomes" id="UP000585272">
    <property type="component" value="Unassembled WGS sequence"/>
</dbReference>
<keyword evidence="6" id="KW-1185">Reference proteome</keyword>
<dbReference type="AlphaFoldDB" id="A0A840ICZ8"/>
<proteinExistence type="inferred from homology"/>
<reference evidence="5 6" key="1">
    <citation type="submission" date="2020-08" db="EMBL/GenBank/DDBJ databases">
        <title>Genomic Encyclopedia of Archaeal and Bacterial Type Strains, Phase II (KMG-II): from individual species to whole genera.</title>
        <authorList>
            <person name="Goeker M."/>
        </authorList>
    </citation>
    <scope>NUCLEOTIDE SEQUENCE [LARGE SCALE GENOMIC DNA]</scope>
    <source>
        <strain evidence="5 6">DSM 23288</strain>
    </source>
</reference>
<organism evidence="5 6">
    <name type="scientific">Conexibacter arvalis</name>
    <dbReference type="NCBI Taxonomy" id="912552"/>
    <lineage>
        <taxon>Bacteria</taxon>
        <taxon>Bacillati</taxon>
        <taxon>Actinomycetota</taxon>
        <taxon>Thermoleophilia</taxon>
        <taxon>Solirubrobacterales</taxon>
        <taxon>Conexibacteraceae</taxon>
        <taxon>Conexibacter</taxon>
    </lineage>
</organism>
<evidence type="ECO:0000256" key="3">
    <source>
        <dbReference type="ARBA" id="ARBA00022777"/>
    </source>
</evidence>